<accession>A0AA35NPK6</accession>
<feature type="domain" description="DOP1-like middle TPR" evidence="8">
    <location>
        <begin position="387"/>
        <end position="572"/>
    </location>
</feature>
<dbReference type="Proteomes" id="UP001162090">
    <property type="component" value="Chromosome 2"/>
</dbReference>
<evidence type="ECO:0000259" key="9">
    <source>
        <dbReference type="Pfam" id="PF24598"/>
    </source>
</evidence>
<keyword evidence="3" id="KW-0653">Protein transport</keyword>
<evidence type="ECO:0000313" key="11">
    <source>
        <dbReference type="Proteomes" id="UP001162090"/>
    </source>
</evidence>
<dbReference type="GO" id="GO:0006895">
    <property type="term" value="P:Golgi to endosome transport"/>
    <property type="evidence" value="ECO:0007669"/>
    <property type="project" value="InterPro"/>
</dbReference>
<dbReference type="GO" id="GO:0015031">
    <property type="term" value="P:protein transport"/>
    <property type="evidence" value="ECO:0007669"/>
    <property type="project" value="UniProtKB-KW"/>
</dbReference>
<dbReference type="PANTHER" id="PTHR14042">
    <property type="entry name" value="DOPEY-RELATED"/>
    <property type="match status" value="1"/>
</dbReference>
<evidence type="ECO:0000313" key="10">
    <source>
        <dbReference type="EMBL" id="CAI4055467.1"/>
    </source>
</evidence>
<dbReference type="GO" id="GO:0005829">
    <property type="term" value="C:cytosol"/>
    <property type="evidence" value="ECO:0007669"/>
    <property type="project" value="GOC"/>
</dbReference>
<keyword evidence="5" id="KW-0472">Membrane</keyword>
<comment type="similarity">
    <text evidence="6">Belongs to the DOP1 family.</text>
</comment>
<dbReference type="Pfam" id="PF04118">
    <property type="entry name" value="Dopey_N"/>
    <property type="match status" value="1"/>
</dbReference>
<evidence type="ECO:0000259" key="8">
    <source>
        <dbReference type="Pfam" id="PF24597"/>
    </source>
</evidence>
<dbReference type="GO" id="GO:0000139">
    <property type="term" value="C:Golgi membrane"/>
    <property type="evidence" value="ECO:0007669"/>
    <property type="project" value="UniProtKB-SubCell"/>
</dbReference>
<evidence type="ECO:0000259" key="7">
    <source>
        <dbReference type="Pfam" id="PF04118"/>
    </source>
</evidence>
<proteinExistence type="inferred from homology"/>
<sequence>MSLPLKPLTIDSNNKQIDSKQKKFRANVERALERFDSVTEWADYIASLGTLLKALQSWSPKFQNVKYYVPSPYQVSRRLTSSLSPALPAGVHQKTLEVYTYIFEHIGLETLAAECNIWIPGILPLMTYASMSVRSHLIELYDSYILQLPQTTLRLLIRPLISSLLPGIDDESSDFLPLTLKLIETLQENLADDSLFWQTLFLVMTANKGRRLGGLTWLTRKFPSLNAVPHLVNQTKNETEEDASETGTIDSHLDRKKKKEGAFKILLPAARDLVTPEPGLLIRCLVGCLEDENDILIKRSVLDLLLQRLRLDSPVLNVLITPEDKKLLIMSCCRTTLSKDMSLNRRIWNWLLGPTAGGLLNNNGGTSIPDAASTASANSAIEESNVYFTRYGLSTLLEGLNDLLSQEESILIAFRISMAVMDRWEIGSLVIPELFIPLLSSSEKFKQNEQIMKTARTFFDNVETNIIWGKLFQKIEDFKNLKILDFVLTNFNIGSDEEIIVRHLPLILLALLALPSSDNVTLDVYKLQKFSLYNKLLSYIPERALLPLSHSKLKHNDALSSEELLNKIHGFYANVSNPSTTSEKENTNESLPPFTTEDLTFLIVKLIHKKLLLSLCNMESINESSKLFISIFEKIPESEVSKGISHPSWSDEELIQKTFEAIPKLCESNNDAKSKEIVGIVEIFGNYLYSRMRFIESMKLLKVIMTAVWKSLKDPHHQILGVKNLKTLNRFIPPKFIESALVYTFVEEGDISERLGVLDLLWTQLDSNTNLIRRPLELLLGELFDDQNPYYLTVSKWILSIINSGSAARLFYILTDNILKVSHLEKEILDDRDDLDMLTYEFQMLAYVLKTNNGCVRKLFSTELTSIKSLDIWKNEDVSTYKSLLLVMLMRFLNIKNNAHAKSIRSALILLDILLDGTEDNFKDIVIFLLQMSSKYIAEEGIEPELIAVSLLDIVSKVLRLSHDNGIKLDIFDDNAAHLKYIDYLVTSVSNMKSPLIVTAYVKLLSESIIYFENSIFRMILPLSASLVQCVQRLFLLEKKEGGYYQPVGLLLGGLEELLEISHGYLVTDQREGYFSGSNLKGDFIQSVVSNVFSSDSSNEESRIQGERDVILQSFRQVISCCLDIWYWAHSISGKSNNESSVDVTNHNSYKFKFRSKKLLETLFLLEPLELLENLINIRPDDVTVTLVHVLDGNKPAMTIPHLLYGVIIRYNRTASVKFSNRDGSARANTTKLTKGEPSMLKKLSGESIIAFLFKYVDYVENSAIEEFYGDFLLFFREVATNYNLYSDVSLPVLKLVALISEKLSRTQFGEQKRVRREISDVFFKYLPNAFINFPNQNRGQPASFKDLEFMVRRVQYIVNDQVGGDKFNTTLSTIVNQCLTPYIKPKSEKAIPNYALELAVVIANLCSKVKSWRLLIAELFQNDKKLSVIGSNRVWEKIIYEWSVYPENKSKILNDLLLEIGSKRSGVAPTLITFNLSNESEVEYKCQNLSKISYLLMISPNDAYLLQFSSLISCVFQYLVSKDIKLKGSCWILLRVLLLRFSESHFNDYWSMISYCLQTNLQEFYESLQIQSEVDSQTILQVCKTLDLLLLLNMEGFTSTNEWIFVIDTINCVYKTNSFVALVDEIAEFKDYEISKIDDLELPTTLKDGLPLLRGIHKIERHSQLRKFFQNLSYVHYEKVYGLGTVDLHGCSEDLKKDILS</sequence>
<dbReference type="Pfam" id="PF24597">
    <property type="entry name" value="TPR_DOP1_M"/>
    <property type="match status" value="1"/>
</dbReference>
<protein>
    <recommendedName>
        <fullName evidence="12">Dopey N-terminal domain-containing protein</fullName>
    </recommendedName>
</protein>
<dbReference type="GO" id="GO:0005802">
    <property type="term" value="C:trans-Golgi network"/>
    <property type="evidence" value="ECO:0007669"/>
    <property type="project" value="TreeGrafter"/>
</dbReference>
<feature type="domain" description="DOP1-like C-terminal" evidence="9">
    <location>
        <begin position="1252"/>
        <end position="1683"/>
    </location>
</feature>
<organism evidence="10 11">
    <name type="scientific">Saccharomyces uvarum</name>
    <name type="common">Yeast</name>
    <name type="synonym">Saccharomyces bayanus var. uvarum</name>
    <dbReference type="NCBI Taxonomy" id="230603"/>
    <lineage>
        <taxon>Eukaryota</taxon>
        <taxon>Fungi</taxon>
        <taxon>Dikarya</taxon>
        <taxon>Ascomycota</taxon>
        <taxon>Saccharomycotina</taxon>
        <taxon>Saccharomycetes</taxon>
        <taxon>Saccharomycetales</taxon>
        <taxon>Saccharomycetaceae</taxon>
        <taxon>Saccharomyces</taxon>
    </lineage>
</organism>
<dbReference type="GO" id="GO:0005768">
    <property type="term" value="C:endosome"/>
    <property type="evidence" value="ECO:0007669"/>
    <property type="project" value="TreeGrafter"/>
</dbReference>
<evidence type="ECO:0000256" key="5">
    <source>
        <dbReference type="ARBA" id="ARBA00023136"/>
    </source>
</evidence>
<evidence type="ECO:0000256" key="1">
    <source>
        <dbReference type="ARBA" id="ARBA00004395"/>
    </source>
</evidence>
<evidence type="ECO:0000256" key="6">
    <source>
        <dbReference type="ARBA" id="ARBA00046326"/>
    </source>
</evidence>
<dbReference type="EMBL" id="OX365913">
    <property type="protein sequence ID" value="CAI4055467.1"/>
    <property type="molecule type" value="Genomic_DNA"/>
</dbReference>
<comment type="subcellular location">
    <subcellularLocation>
        <location evidence="1">Golgi apparatus membrane</location>
        <topology evidence="1">Peripheral membrane protein</topology>
    </subcellularLocation>
</comment>
<dbReference type="InterPro" id="IPR056457">
    <property type="entry name" value="DOP1_C"/>
</dbReference>
<dbReference type="Pfam" id="PF24598">
    <property type="entry name" value="DOP1_C"/>
    <property type="match status" value="1"/>
</dbReference>
<evidence type="ECO:0008006" key="12">
    <source>
        <dbReference type="Google" id="ProtNLM"/>
    </source>
</evidence>
<feature type="domain" description="DOP1 N-terminal" evidence="7">
    <location>
        <begin position="18"/>
        <end position="355"/>
    </location>
</feature>
<evidence type="ECO:0000256" key="4">
    <source>
        <dbReference type="ARBA" id="ARBA00023034"/>
    </source>
</evidence>
<keyword evidence="4" id="KW-0333">Golgi apparatus</keyword>
<evidence type="ECO:0000256" key="2">
    <source>
        <dbReference type="ARBA" id="ARBA00022448"/>
    </source>
</evidence>
<dbReference type="InterPro" id="IPR040314">
    <property type="entry name" value="DOP1"/>
</dbReference>
<dbReference type="InterPro" id="IPR007249">
    <property type="entry name" value="DOP1_N"/>
</dbReference>
<reference evidence="10" key="1">
    <citation type="submission" date="2022-10" db="EMBL/GenBank/DDBJ databases">
        <authorList>
            <person name="Byrne P K."/>
        </authorList>
    </citation>
    <scope>NUCLEOTIDE SEQUENCE</scope>
    <source>
        <strain evidence="10">CBS7001</strain>
    </source>
</reference>
<dbReference type="PANTHER" id="PTHR14042:SF24">
    <property type="entry name" value="PROTEIN DOPEY-1 HOMOLOG"/>
    <property type="match status" value="1"/>
</dbReference>
<gene>
    <name evidence="10" type="primary">SUVC02G2690</name>
    <name evidence="10" type="ORF">SUVC_02G2690</name>
</gene>
<keyword evidence="2" id="KW-0813">Transport</keyword>
<evidence type="ECO:0000256" key="3">
    <source>
        <dbReference type="ARBA" id="ARBA00022927"/>
    </source>
</evidence>
<name>A0AA35NPK6_SACUV</name>
<dbReference type="InterPro" id="IPR056458">
    <property type="entry name" value="TPR_DOP1_M"/>
</dbReference>